<sequence length="109" mass="12344">MPNSNTFNDTKTIIIDKYNNTSNKIVLEEDAYNDCNYYILGKINPVKGNVTREDMDVLENELEIPTGEKTINAPKISAQFMLFSDNCNSILTTVDDKNIQPPRSLKGLR</sequence>
<dbReference type="Proteomes" id="UP000187429">
    <property type="component" value="Unassembled WGS sequence"/>
</dbReference>
<name>A0A1R1Y5T2_9FUNG</name>
<dbReference type="EMBL" id="LSSM01002311">
    <property type="protein sequence ID" value="OMJ22209.1"/>
    <property type="molecule type" value="Genomic_DNA"/>
</dbReference>
<reference evidence="2" key="1">
    <citation type="submission" date="2017-01" db="EMBL/GenBank/DDBJ databases">
        <authorList>
            <person name="Wang Y."/>
            <person name="White M."/>
            <person name="Kvist S."/>
            <person name="Moncalvo J.-M."/>
        </authorList>
    </citation>
    <scope>NUCLEOTIDE SEQUENCE [LARGE SCALE GENOMIC DNA]</scope>
    <source>
        <strain evidence="2">ID-206-W2</strain>
    </source>
</reference>
<proteinExistence type="predicted"/>
<evidence type="ECO:0000313" key="2">
    <source>
        <dbReference type="Proteomes" id="UP000187429"/>
    </source>
</evidence>
<organism evidence="1 2">
    <name type="scientific">Smittium culicis</name>
    <dbReference type="NCBI Taxonomy" id="133412"/>
    <lineage>
        <taxon>Eukaryota</taxon>
        <taxon>Fungi</taxon>
        <taxon>Fungi incertae sedis</taxon>
        <taxon>Zoopagomycota</taxon>
        <taxon>Kickxellomycotina</taxon>
        <taxon>Harpellomycetes</taxon>
        <taxon>Harpellales</taxon>
        <taxon>Legeriomycetaceae</taxon>
        <taxon>Smittium</taxon>
    </lineage>
</organism>
<protein>
    <submittedName>
        <fullName evidence="1">Uncharacterized protein</fullName>
    </submittedName>
</protein>
<accession>A0A1R1Y5T2</accession>
<dbReference type="OrthoDB" id="9984778at2759"/>
<dbReference type="AlphaFoldDB" id="A0A1R1Y5T2"/>
<gene>
    <name evidence="1" type="ORF">AYI69_g5474</name>
</gene>
<keyword evidence="2" id="KW-1185">Reference proteome</keyword>
<evidence type="ECO:0000313" key="1">
    <source>
        <dbReference type="EMBL" id="OMJ22209.1"/>
    </source>
</evidence>
<comment type="caution">
    <text evidence="1">The sequence shown here is derived from an EMBL/GenBank/DDBJ whole genome shotgun (WGS) entry which is preliminary data.</text>
</comment>